<name>A0A024LQA5_9HYPH</name>
<dbReference type="AlphaFoldDB" id="A0A024LQA5"/>
<reference evidence="1" key="2">
    <citation type="submission" date="2014-05" db="EMBL/GenBank/DDBJ databases">
        <title>Genome sequencing of Bartonella spp. isolated from human blood.</title>
        <authorList>
            <person name="Raoult D."/>
        </authorList>
    </citation>
    <scope>NUCLEOTIDE SEQUENCE</scope>
    <source>
        <strain evidence="1">MVT06</strain>
    </source>
</reference>
<dbReference type="EMBL" id="HG977193">
    <property type="protein sequence ID" value="CDP79324.1"/>
    <property type="molecule type" value="Genomic_DNA"/>
</dbReference>
<protein>
    <submittedName>
        <fullName evidence="1">Uncharacterized protein</fullName>
    </submittedName>
</protein>
<proteinExistence type="predicted"/>
<organism evidence="1">
    <name type="scientific">Bartonella schoenbuchensis</name>
    <dbReference type="NCBI Taxonomy" id="165694"/>
    <lineage>
        <taxon>Bacteria</taxon>
        <taxon>Pseudomonadati</taxon>
        <taxon>Pseudomonadota</taxon>
        <taxon>Alphaproteobacteria</taxon>
        <taxon>Hyphomicrobiales</taxon>
        <taxon>Bartonellaceae</taxon>
        <taxon>Bartonella</taxon>
    </lineage>
</organism>
<sequence>MLKDFSCSGYHGSRGMQRVLLKYKVYERNIRYMRDNASGYGLWGVVSDGLLHLKIQQKIECLV</sequence>
<reference evidence="1" key="1">
    <citation type="submission" date="2013-11" db="EMBL/GenBank/DDBJ databases">
        <authorList>
            <person name="GENOMES U."/>
        </authorList>
    </citation>
    <scope>NUCLEOTIDE SEQUENCE</scope>
    <source>
        <strain evidence="1">MVT06</strain>
    </source>
</reference>
<gene>
    <name evidence="1" type="ORF">BN1046_00216</name>
</gene>
<accession>A0A024LQA5</accession>
<evidence type="ECO:0000313" key="1">
    <source>
        <dbReference type="EMBL" id="CDP79324.1"/>
    </source>
</evidence>